<name>A0A4S8KQ47_DENBC</name>
<evidence type="ECO:0000313" key="2">
    <source>
        <dbReference type="EMBL" id="THU77438.1"/>
    </source>
</evidence>
<accession>A0A4S8KQ47</accession>
<dbReference type="AlphaFoldDB" id="A0A4S8KQ47"/>
<proteinExistence type="predicted"/>
<keyword evidence="3" id="KW-1185">Reference proteome</keyword>
<dbReference type="EMBL" id="ML180434">
    <property type="protein sequence ID" value="THU77438.1"/>
    <property type="molecule type" value="Genomic_DNA"/>
</dbReference>
<feature type="chain" id="PRO_5020720697" evidence="1">
    <location>
        <begin position="24"/>
        <end position="205"/>
    </location>
</feature>
<organism evidence="2 3">
    <name type="scientific">Dendrothele bispora (strain CBS 962.96)</name>
    <dbReference type="NCBI Taxonomy" id="1314807"/>
    <lineage>
        <taxon>Eukaryota</taxon>
        <taxon>Fungi</taxon>
        <taxon>Dikarya</taxon>
        <taxon>Basidiomycota</taxon>
        <taxon>Agaricomycotina</taxon>
        <taxon>Agaricomycetes</taxon>
        <taxon>Agaricomycetidae</taxon>
        <taxon>Agaricales</taxon>
        <taxon>Agaricales incertae sedis</taxon>
        <taxon>Dendrothele</taxon>
    </lineage>
</organism>
<feature type="signal peptide" evidence="1">
    <location>
        <begin position="1"/>
        <end position="23"/>
    </location>
</feature>
<dbReference type="OrthoDB" id="3120158at2759"/>
<keyword evidence="1" id="KW-0732">Signal</keyword>
<dbReference type="Proteomes" id="UP000297245">
    <property type="component" value="Unassembled WGS sequence"/>
</dbReference>
<evidence type="ECO:0000256" key="1">
    <source>
        <dbReference type="SAM" id="SignalP"/>
    </source>
</evidence>
<evidence type="ECO:0000313" key="3">
    <source>
        <dbReference type="Proteomes" id="UP000297245"/>
    </source>
</evidence>
<gene>
    <name evidence="2" type="ORF">K435DRAFT_877839</name>
</gene>
<sequence>MWGLKTVSSLTLILLTTKHFASALTIQMEQDLDRRANPGSCYLIMTPAVTGLGDATQANEVVYSFKRGEYLMYIKYGEGDESRLSTYQTHNPIIITKDNTKIGSVKNMGKTLEQEIFGSKDKPRFNKDVAGFTSSFKDNNLEWHWITLGADLKTVETDIVEVRKVLFGSFDKVELLDATKRKAYVDEVTKTLTEVMKKSKHWKPV</sequence>
<protein>
    <submittedName>
        <fullName evidence="2">Uncharacterized protein</fullName>
    </submittedName>
</protein>
<reference evidence="2 3" key="1">
    <citation type="journal article" date="2019" name="Nat. Ecol. Evol.">
        <title>Megaphylogeny resolves global patterns of mushroom evolution.</title>
        <authorList>
            <person name="Varga T."/>
            <person name="Krizsan K."/>
            <person name="Foldi C."/>
            <person name="Dima B."/>
            <person name="Sanchez-Garcia M."/>
            <person name="Sanchez-Ramirez S."/>
            <person name="Szollosi G.J."/>
            <person name="Szarkandi J.G."/>
            <person name="Papp V."/>
            <person name="Albert L."/>
            <person name="Andreopoulos W."/>
            <person name="Angelini C."/>
            <person name="Antonin V."/>
            <person name="Barry K.W."/>
            <person name="Bougher N.L."/>
            <person name="Buchanan P."/>
            <person name="Buyck B."/>
            <person name="Bense V."/>
            <person name="Catcheside P."/>
            <person name="Chovatia M."/>
            <person name="Cooper J."/>
            <person name="Damon W."/>
            <person name="Desjardin D."/>
            <person name="Finy P."/>
            <person name="Geml J."/>
            <person name="Haridas S."/>
            <person name="Hughes K."/>
            <person name="Justo A."/>
            <person name="Karasinski D."/>
            <person name="Kautmanova I."/>
            <person name="Kiss B."/>
            <person name="Kocsube S."/>
            <person name="Kotiranta H."/>
            <person name="LaButti K.M."/>
            <person name="Lechner B.E."/>
            <person name="Liimatainen K."/>
            <person name="Lipzen A."/>
            <person name="Lukacs Z."/>
            <person name="Mihaltcheva S."/>
            <person name="Morgado L.N."/>
            <person name="Niskanen T."/>
            <person name="Noordeloos M.E."/>
            <person name="Ohm R.A."/>
            <person name="Ortiz-Santana B."/>
            <person name="Ovrebo C."/>
            <person name="Racz N."/>
            <person name="Riley R."/>
            <person name="Savchenko A."/>
            <person name="Shiryaev A."/>
            <person name="Soop K."/>
            <person name="Spirin V."/>
            <person name="Szebenyi C."/>
            <person name="Tomsovsky M."/>
            <person name="Tulloss R.E."/>
            <person name="Uehling J."/>
            <person name="Grigoriev I.V."/>
            <person name="Vagvolgyi C."/>
            <person name="Papp T."/>
            <person name="Martin F.M."/>
            <person name="Miettinen O."/>
            <person name="Hibbett D.S."/>
            <person name="Nagy L.G."/>
        </authorList>
    </citation>
    <scope>NUCLEOTIDE SEQUENCE [LARGE SCALE GENOMIC DNA]</scope>
    <source>
        <strain evidence="2 3">CBS 962.96</strain>
    </source>
</reference>